<keyword evidence="5" id="KW-1185">Reference proteome</keyword>
<dbReference type="Proteomes" id="UP000318571">
    <property type="component" value="Chromosome 4"/>
</dbReference>
<dbReference type="PANTHER" id="PTHR23279:SF21">
    <property type="entry name" value="DEFECTIVE PROBOSCIS EXTENSION RESPONSE 11, ISOFORM B-RELATED"/>
    <property type="match status" value="1"/>
</dbReference>
<evidence type="ECO:0000313" key="5">
    <source>
        <dbReference type="Proteomes" id="UP000318571"/>
    </source>
</evidence>
<dbReference type="InterPro" id="IPR003598">
    <property type="entry name" value="Ig_sub2"/>
</dbReference>
<dbReference type="GO" id="GO:0032589">
    <property type="term" value="C:neuron projection membrane"/>
    <property type="evidence" value="ECO:0007669"/>
    <property type="project" value="TreeGrafter"/>
</dbReference>
<dbReference type="InterPro" id="IPR013783">
    <property type="entry name" value="Ig-like_fold"/>
</dbReference>
<keyword evidence="2" id="KW-0732">Signal</keyword>
<feature type="domain" description="Ig-like" evidence="3">
    <location>
        <begin position="45"/>
        <end position="132"/>
    </location>
</feature>
<feature type="signal peptide" evidence="2">
    <location>
        <begin position="1"/>
        <end position="24"/>
    </location>
</feature>
<dbReference type="STRING" id="6832.A0A553NQ11"/>
<gene>
    <name evidence="4" type="ORF">TCAL_03759</name>
</gene>
<organism evidence="4 5">
    <name type="scientific">Tigriopus californicus</name>
    <name type="common">Marine copepod</name>
    <dbReference type="NCBI Taxonomy" id="6832"/>
    <lineage>
        <taxon>Eukaryota</taxon>
        <taxon>Metazoa</taxon>
        <taxon>Ecdysozoa</taxon>
        <taxon>Arthropoda</taxon>
        <taxon>Crustacea</taxon>
        <taxon>Multicrustacea</taxon>
        <taxon>Hexanauplia</taxon>
        <taxon>Copepoda</taxon>
        <taxon>Harpacticoida</taxon>
        <taxon>Harpacticidae</taxon>
        <taxon>Tigriopus</taxon>
    </lineage>
</organism>
<evidence type="ECO:0000313" key="4">
    <source>
        <dbReference type="EMBL" id="TRY67500.1"/>
    </source>
</evidence>
<dbReference type="InterPro" id="IPR013106">
    <property type="entry name" value="Ig_V-set"/>
</dbReference>
<dbReference type="InterPro" id="IPR003599">
    <property type="entry name" value="Ig_sub"/>
</dbReference>
<evidence type="ECO:0000259" key="3">
    <source>
        <dbReference type="PROSITE" id="PS50835"/>
    </source>
</evidence>
<dbReference type="OMA" id="PCVIKNL"/>
<dbReference type="InterPro" id="IPR036179">
    <property type="entry name" value="Ig-like_dom_sf"/>
</dbReference>
<dbReference type="Pfam" id="PF07686">
    <property type="entry name" value="V-set"/>
    <property type="match status" value="1"/>
</dbReference>
<feature type="transmembrane region" description="Helical" evidence="1">
    <location>
        <begin position="265"/>
        <end position="285"/>
    </location>
</feature>
<dbReference type="PROSITE" id="PS50835">
    <property type="entry name" value="IG_LIKE"/>
    <property type="match status" value="2"/>
</dbReference>
<dbReference type="SMART" id="SM00409">
    <property type="entry name" value="IG"/>
    <property type="match status" value="2"/>
</dbReference>
<keyword evidence="1" id="KW-1133">Transmembrane helix</keyword>
<dbReference type="SMART" id="SM00408">
    <property type="entry name" value="IGc2"/>
    <property type="match status" value="2"/>
</dbReference>
<dbReference type="PANTHER" id="PTHR23279">
    <property type="entry name" value="DEFECTIVE PROBOSCIS EXTENSION RESPONSE DPR -RELATED"/>
    <property type="match status" value="1"/>
</dbReference>
<dbReference type="Pfam" id="PF13927">
    <property type="entry name" value="Ig_3"/>
    <property type="match status" value="1"/>
</dbReference>
<protein>
    <recommendedName>
        <fullName evidence="3">Ig-like domain-containing protein</fullName>
    </recommendedName>
</protein>
<reference evidence="4 5" key="1">
    <citation type="journal article" date="2018" name="Nat. Ecol. Evol.">
        <title>Genomic signatures of mitonuclear coevolution across populations of Tigriopus californicus.</title>
        <authorList>
            <person name="Barreto F.S."/>
            <person name="Watson E.T."/>
            <person name="Lima T.G."/>
            <person name="Willett C.S."/>
            <person name="Edmands S."/>
            <person name="Li W."/>
            <person name="Burton R.S."/>
        </authorList>
    </citation>
    <scope>NUCLEOTIDE SEQUENCE [LARGE SCALE GENOMIC DNA]</scope>
    <source>
        <strain evidence="4 5">San Diego</strain>
    </source>
</reference>
<feature type="domain" description="Ig-like" evidence="3">
    <location>
        <begin position="148"/>
        <end position="233"/>
    </location>
</feature>
<dbReference type="GO" id="GO:0050808">
    <property type="term" value="P:synapse organization"/>
    <property type="evidence" value="ECO:0007669"/>
    <property type="project" value="TreeGrafter"/>
</dbReference>
<dbReference type="OrthoDB" id="8049355at2759"/>
<comment type="caution">
    <text evidence="4">The sequence shown here is derived from an EMBL/GenBank/DDBJ whole genome shotgun (WGS) entry which is preliminary data.</text>
</comment>
<dbReference type="Gene3D" id="2.60.40.10">
    <property type="entry name" value="Immunoglobulins"/>
    <property type="match status" value="2"/>
</dbReference>
<dbReference type="PROSITE" id="PS51257">
    <property type="entry name" value="PROKAR_LIPOPROTEIN"/>
    <property type="match status" value="1"/>
</dbReference>
<keyword evidence="1" id="KW-0812">Transmembrane</keyword>
<sequence>MRIRHVNQACQLIILSCCTMLAITASDNENQARPRVLAWQDPDAPQFDWNRVENHTVQMGGTALLPCVIKNLGNESVSWIRMRDAYILTVDEEVFISDPRISTIHQDNSLSWTLQIKSVQPDDASKYECQVSTEPKMSHFVGLQVRVPKVHIFGDQDIFVKSSSTVHMKCVISQSLEPPNYIEWRHNEQRLSPGLGGHTRIQATPPEHIAEGTTMSTLTILEATKSDSGEYTCHPAQMDKARVMLHVLDTDYPAAMQTSDSCPGLFSRATVVFCAAIMCAISVLAGL</sequence>
<dbReference type="InterPro" id="IPR037448">
    <property type="entry name" value="Zig-8"/>
</dbReference>
<dbReference type="AlphaFoldDB" id="A0A553NQ11"/>
<dbReference type="CDD" id="cd00096">
    <property type="entry name" value="Ig"/>
    <property type="match status" value="1"/>
</dbReference>
<evidence type="ECO:0000256" key="1">
    <source>
        <dbReference type="SAM" id="Phobius"/>
    </source>
</evidence>
<keyword evidence="1" id="KW-0472">Membrane</keyword>
<dbReference type="EMBL" id="VCGU01000011">
    <property type="protein sequence ID" value="TRY67500.1"/>
    <property type="molecule type" value="Genomic_DNA"/>
</dbReference>
<feature type="chain" id="PRO_5021719325" description="Ig-like domain-containing protein" evidence="2">
    <location>
        <begin position="25"/>
        <end position="287"/>
    </location>
</feature>
<accession>A0A553NQ11</accession>
<name>A0A553NQ11_TIGCA</name>
<evidence type="ECO:0000256" key="2">
    <source>
        <dbReference type="SAM" id="SignalP"/>
    </source>
</evidence>
<proteinExistence type="predicted"/>
<dbReference type="SUPFAM" id="SSF48726">
    <property type="entry name" value="Immunoglobulin"/>
    <property type="match status" value="2"/>
</dbReference>
<dbReference type="InterPro" id="IPR007110">
    <property type="entry name" value="Ig-like_dom"/>
</dbReference>